<evidence type="ECO:0000256" key="2">
    <source>
        <dbReference type="SAM" id="Phobius"/>
    </source>
</evidence>
<keyword evidence="2" id="KW-1133">Transmembrane helix</keyword>
<organism evidence="3">
    <name type="scientific">Candidatus Tisiphia endosymbiont of Sergentomyia squamirostris</name>
    <dbReference type="NCBI Taxonomy" id="3113639"/>
    <lineage>
        <taxon>Bacteria</taxon>
        <taxon>Pseudomonadati</taxon>
        <taxon>Pseudomonadota</taxon>
        <taxon>Alphaproteobacteria</taxon>
        <taxon>Rickettsiales</taxon>
        <taxon>Rickettsiaceae</taxon>
        <taxon>Rickettsieae</taxon>
        <taxon>Candidatus Tisiphia</taxon>
    </lineage>
</organism>
<feature type="transmembrane region" description="Helical" evidence="2">
    <location>
        <begin position="38"/>
        <end position="58"/>
    </location>
</feature>
<keyword evidence="2" id="KW-0472">Membrane</keyword>
<name>A0AAT9G7W8_9RICK</name>
<evidence type="ECO:0000313" key="3">
    <source>
        <dbReference type="EMBL" id="BFD45943.1"/>
    </source>
</evidence>
<feature type="region of interest" description="Disordered" evidence="1">
    <location>
        <begin position="1"/>
        <end position="30"/>
    </location>
</feature>
<sequence>MSKDNLDTDRNTDNKFVETEEEREKRLDREESARKLKAILFVFIPLLVGFLTFTYFFLNSIEEKSKLLKEQTSQNISTPNSSAK</sequence>
<reference evidence="3" key="1">
    <citation type="submission" date="2024-01" db="EMBL/GenBank/DDBJ databases">
        <title>Sequencing the genomes of a sandfly, Sergentomyia squamirostris, and its two endosymbionts.</title>
        <authorList>
            <person name="Itokawa K."/>
            <person name="Sanjoba C."/>
        </authorList>
    </citation>
    <scope>NUCLEOTIDE SEQUENCE</scope>
    <source>
        <strain evidence="3">RiSSQ</strain>
    </source>
</reference>
<protein>
    <submittedName>
        <fullName evidence="3">Uncharacterized protein</fullName>
    </submittedName>
</protein>
<proteinExistence type="predicted"/>
<gene>
    <name evidence="3" type="ORF">DMENIID0002_05890</name>
</gene>
<dbReference type="EMBL" id="AP029170">
    <property type="protein sequence ID" value="BFD45943.1"/>
    <property type="molecule type" value="Genomic_DNA"/>
</dbReference>
<dbReference type="AlphaFoldDB" id="A0AAT9G7W8"/>
<evidence type="ECO:0000256" key="1">
    <source>
        <dbReference type="SAM" id="MobiDB-lite"/>
    </source>
</evidence>
<accession>A0AAT9G7W8</accession>
<keyword evidence="2" id="KW-0812">Transmembrane</keyword>